<name>A0A4P6YTS6_9LACO</name>
<proteinExistence type="predicted"/>
<dbReference type="EMBL" id="CP037940">
    <property type="protein sequence ID" value="QBO36101.1"/>
    <property type="molecule type" value="Genomic_DNA"/>
</dbReference>
<dbReference type="AlphaFoldDB" id="A0A4P6YTS6"/>
<reference evidence="3" key="1">
    <citation type="submission" date="2019-03" db="EMBL/GenBank/DDBJ databases">
        <title>Weissella sp. 26KH-42 Genome sequencing.</title>
        <authorList>
            <person name="Heo J."/>
            <person name="Kim S.-J."/>
            <person name="Kim J.-S."/>
            <person name="Hong S.-B."/>
            <person name="Kwon S.-W."/>
        </authorList>
    </citation>
    <scope>NUCLEOTIDE SEQUENCE [LARGE SCALE GENOMIC DNA]</scope>
    <source>
        <strain evidence="3">26KH-42</strain>
    </source>
</reference>
<organism evidence="2 3">
    <name type="scientific">Periweissella cryptocerci</name>
    <dbReference type="NCBI Taxonomy" id="2506420"/>
    <lineage>
        <taxon>Bacteria</taxon>
        <taxon>Bacillati</taxon>
        <taxon>Bacillota</taxon>
        <taxon>Bacilli</taxon>
        <taxon>Lactobacillales</taxon>
        <taxon>Lactobacillaceae</taxon>
        <taxon>Periweissella</taxon>
    </lineage>
</organism>
<gene>
    <name evidence="2" type="ORF">EQG49_06340</name>
</gene>
<protein>
    <submittedName>
        <fullName evidence="2">Uncharacterized protein</fullName>
    </submittedName>
</protein>
<keyword evidence="3" id="KW-1185">Reference proteome</keyword>
<keyword evidence="1" id="KW-0812">Transmembrane</keyword>
<evidence type="ECO:0000313" key="2">
    <source>
        <dbReference type="EMBL" id="QBO36101.1"/>
    </source>
</evidence>
<dbReference type="Proteomes" id="UP000292886">
    <property type="component" value="Chromosome"/>
</dbReference>
<sequence>MAFLVDEMYLGEDSETKQQISELQSILSDLQTIEHLIERRGRANRNAHILERLFIHKMNLYLAIYVFVMFGLLFFMFFQGLSLYLYLIAFGLIGIILVLIILFNTVFKERISTLMVGYEKMFRRHDYLDVLALTETIQRQVDAAFEDERFIKRISVIPMRFRESEYISTLLVYMRNLQAFSIEHAVKILITDVDRSGVYYDKSLSFFDEEMKNTQRRRQRNSKIIY</sequence>
<keyword evidence="1" id="KW-0472">Membrane</keyword>
<evidence type="ECO:0000313" key="3">
    <source>
        <dbReference type="Proteomes" id="UP000292886"/>
    </source>
</evidence>
<dbReference type="KEGG" id="wei:EQG49_06340"/>
<dbReference type="RefSeq" id="WP_133363179.1">
    <property type="nucleotide sequence ID" value="NZ_CP037940.1"/>
</dbReference>
<keyword evidence="1" id="KW-1133">Transmembrane helix</keyword>
<evidence type="ECO:0000256" key="1">
    <source>
        <dbReference type="SAM" id="Phobius"/>
    </source>
</evidence>
<feature type="transmembrane region" description="Helical" evidence="1">
    <location>
        <begin position="60"/>
        <end position="78"/>
    </location>
</feature>
<accession>A0A4P6YTS6</accession>
<feature type="transmembrane region" description="Helical" evidence="1">
    <location>
        <begin position="84"/>
        <end position="107"/>
    </location>
</feature>